<gene>
    <name evidence="11" type="ORF">UABAM_02969</name>
</gene>
<keyword evidence="3" id="KW-1003">Cell membrane</keyword>
<protein>
    <submittedName>
        <fullName evidence="11">Xylose import ATP-binding protein XylG</fullName>
    </submittedName>
</protein>
<evidence type="ECO:0000259" key="10">
    <source>
        <dbReference type="PROSITE" id="PS50893"/>
    </source>
</evidence>
<dbReference type="GO" id="GO:0016887">
    <property type="term" value="F:ATP hydrolysis activity"/>
    <property type="evidence" value="ECO:0007669"/>
    <property type="project" value="InterPro"/>
</dbReference>
<keyword evidence="5" id="KW-0677">Repeat</keyword>
<dbReference type="PROSITE" id="PS00211">
    <property type="entry name" value="ABC_TRANSPORTER_1"/>
    <property type="match status" value="1"/>
</dbReference>
<evidence type="ECO:0000256" key="4">
    <source>
        <dbReference type="ARBA" id="ARBA00022597"/>
    </source>
</evidence>
<dbReference type="PROSITE" id="PS50893">
    <property type="entry name" value="ABC_TRANSPORTER_2"/>
    <property type="match status" value="2"/>
</dbReference>
<reference evidence="11 12" key="1">
    <citation type="submission" date="2019-08" db="EMBL/GenBank/DDBJ databases">
        <title>Complete genome sequence of Candidatus Uab amorphum.</title>
        <authorList>
            <person name="Shiratori T."/>
            <person name="Suzuki S."/>
            <person name="Kakizawa Y."/>
            <person name="Ishida K."/>
        </authorList>
    </citation>
    <scope>NUCLEOTIDE SEQUENCE [LARGE SCALE GENOMIC DNA]</scope>
    <source>
        <strain evidence="11 12">SRT547</strain>
    </source>
</reference>
<dbReference type="CDD" id="cd03216">
    <property type="entry name" value="ABC_Carb_Monos_I"/>
    <property type="match status" value="1"/>
</dbReference>
<keyword evidence="8" id="KW-1278">Translocase</keyword>
<keyword evidence="4" id="KW-0762">Sugar transport</keyword>
<dbReference type="RefSeq" id="WP_151968752.1">
    <property type="nucleotide sequence ID" value="NZ_AP019860.1"/>
</dbReference>
<evidence type="ECO:0000256" key="7">
    <source>
        <dbReference type="ARBA" id="ARBA00022840"/>
    </source>
</evidence>
<dbReference type="PANTHER" id="PTHR43790:SF1">
    <property type="entry name" value="XYLOSE IMPORT ATP-BINDING PROTEIN XYLG"/>
    <property type="match status" value="1"/>
</dbReference>
<dbReference type="SUPFAM" id="SSF52540">
    <property type="entry name" value="P-loop containing nucleoside triphosphate hydrolases"/>
    <property type="match status" value="2"/>
</dbReference>
<name>A0A5S9F3L0_UABAM</name>
<dbReference type="InterPro" id="IPR050107">
    <property type="entry name" value="ABC_carbohydrate_import_ATPase"/>
</dbReference>
<organism evidence="11 12">
    <name type="scientific">Uabimicrobium amorphum</name>
    <dbReference type="NCBI Taxonomy" id="2596890"/>
    <lineage>
        <taxon>Bacteria</taxon>
        <taxon>Pseudomonadati</taxon>
        <taxon>Planctomycetota</taxon>
        <taxon>Candidatus Uabimicrobiia</taxon>
        <taxon>Candidatus Uabimicrobiales</taxon>
        <taxon>Candidatus Uabimicrobiaceae</taxon>
        <taxon>Candidatus Uabimicrobium</taxon>
    </lineage>
</organism>
<dbReference type="CDD" id="cd03215">
    <property type="entry name" value="ABC_Carb_Monos_II"/>
    <property type="match status" value="1"/>
</dbReference>
<dbReference type="InterPro" id="IPR017871">
    <property type="entry name" value="ABC_transporter-like_CS"/>
</dbReference>
<dbReference type="EMBL" id="AP019860">
    <property type="protein sequence ID" value="BBM84608.1"/>
    <property type="molecule type" value="Genomic_DNA"/>
</dbReference>
<dbReference type="InterPro" id="IPR027417">
    <property type="entry name" value="P-loop_NTPase"/>
</dbReference>
<proteinExistence type="predicted"/>
<evidence type="ECO:0000313" key="12">
    <source>
        <dbReference type="Proteomes" id="UP000326354"/>
    </source>
</evidence>
<keyword evidence="7 11" id="KW-0067">ATP-binding</keyword>
<dbReference type="PANTHER" id="PTHR43790">
    <property type="entry name" value="CARBOHYDRATE TRANSPORT ATP-BINDING PROTEIN MG119-RELATED"/>
    <property type="match status" value="1"/>
</dbReference>
<evidence type="ECO:0000256" key="2">
    <source>
        <dbReference type="ARBA" id="ARBA00022448"/>
    </source>
</evidence>
<sequence length="503" mass="55565">METLNFTAKNIVKKFPGVIALGGVNFELRAGEIHSICGENGAGKSTLIKVLSGIHAHGSYEGNLYLGDKPLILSSLKDAEQAGITVIYQELALIEDMTVAENIFLGREPTHNGIIDWHRIYNEAQQLLNQFHIDIDPTTRLGDLGVGQQQLVEIVKALGKKSRILILDEPTSALTEKEVEVLLSIVKNLRTQGISCVYISHKLEEVFDISDRITIIRDGQSITTLEAKKTNRDEVIHYMVGREIKDLFPRKKTSPGETLLKVSDLCVHDEEDKAALHDISLEVKAGEVLGIGGLMGSGRSELLLHIFGAWGKRRSGTVEIHGEPLQNHTPTQSIQKGLVMVSEDRKMYGLILEKDIGFNLSLSSLNSFSNMFLIDSAREFVANDKYFKSLRVKAPNLESIVENLSGGNQQKVVIGKALMTDPKIVFLDEPTRGIDVGAKLEVYELMNQLTEKGYAIIMISSELPELLGMSDRIMMLCEGRVGGTFVNENINQQQLMAAAMEAK</sequence>
<evidence type="ECO:0000256" key="8">
    <source>
        <dbReference type="ARBA" id="ARBA00022967"/>
    </source>
</evidence>
<dbReference type="SMART" id="SM00382">
    <property type="entry name" value="AAA"/>
    <property type="match status" value="2"/>
</dbReference>
<dbReference type="Pfam" id="PF00005">
    <property type="entry name" value="ABC_tran"/>
    <property type="match status" value="2"/>
</dbReference>
<dbReference type="InterPro" id="IPR003593">
    <property type="entry name" value="AAA+_ATPase"/>
</dbReference>
<evidence type="ECO:0000256" key="5">
    <source>
        <dbReference type="ARBA" id="ARBA00022737"/>
    </source>
</evidence>
<dbReference type="Proteomes" id="UP000326354">
    <property type="component" value="Chromosome"/>
</dbReference>
<dbReference type="AlphaFoldDB" id="A0A5S9F3L0"/>
<keyword evidence="6" id="KW-0547">Nucleotide-binding</keyword>
<dbReference type="OrthoDB" id="9771863at2"/>
<keyword evidence="2" id="KW-0813">Transport</keyword>
<comment type="subcellular location">
    <subcellularLocation>
        <location evidence="1">Cell membrane</location>
        <topology evidence="1">Peripheral membrane protein</topology>
    </subcellularLocation>
</comment>
<dbReference type="KEGG" id="uam:UABAM_02969"/>
<keyword evidence="9" id="KW-0472">Membrane</keyword>
<evidence type="ECO:0000256" key="9">
    <source>
        <dbReference type="ARBA" id="ARBA00023136"/>
    </source>
</evidence>
<dbReference type="InterPro" id="IPR003439">
    <property type="entry name" value="ABC_transporter-like_ATP-bd"/>
</dbReference>
<evidence type="ECO:0000256" key="6">
    <source>
        <dbReference type="ARBA" id="ARBA00022741"/>
    </source>
</evidence>
<evidence type="ECO:0000256" key="3">
    <source>
        <dbReference type="ARBA" id="ARBA00022475"/>
    </source>
</evidence>
<accession>A0A5S9F3L0</accession>
<feature type="domain" description="ABC transporter" evidence="10">
    <location>
        <begin position="260"/>
        <end position="503"/>
    </location>
</feature>
<keyword evidence="12" id="KW-1185">Reference proteome</keyword>
<dbReference type="GO" id="GO:0005524">
    <property type="term" value="F:ATP binding"/>
    <property type="evidence" value="ECO:0007669"/>
    <property type="project" value="UniProtKB-KW"/>
</dbReference>
<dbReference type="FunFam" id="3.40.50.300:FF:000127">
    <property type="entry name" value="Ribose import ATP-binding protein RbsA"/>
    <property type="match status" value="1"/>
</dbReference>
<dbReference type="GO" id="GO:0005886">
    <property type="term" value="C:plasma membrane"/>
    <property type="evidence" value="ECO:0007669"/>
    <property type="project" value="UniProtKB-SubCell"/>
</dbReference>
<evidence type="ECO:0000256" key="1">
    <source>
        <dbReference type="ARBA" id="ARBA00004202"/>
    </source>
</evidence>
<feature type="domain" description="ABC transporter" evidence="10">
    <location>
        <begin position="6"/>
        <end position="243"/>
    </location>
</feature>
<evidence type="ECO:0000313" key="11">
    <source>
        <dbReference type="EMBL" id="BBM84608.1"/>
    </source>
</evidence>
<dbReference type="Gene3D" id="3.40.50.300">
    <property type="entry name" value="P-loop containing nucleotide triphosphate hydrolases"/>
    <property type="match status" value="2"/>
</dbReference>